<evidence type="ECO:0000313" key="3">
    <source>
        <dbReference type="Proteomes" id="UP000018144"/>
    </source>
</evidence>
<feature type="compositionally biased region" description="Basic and acidic residues" evidence="1">
    <location>
        <begin position="471"/>
        <end position="488"/>
    </location>
</feature>
<gene>
    <name evidence="2" type="ORF">PCON_05153</name>
</gene>
<feature type="compositionally biased region" description="Polar residues" evidence="1">
    <location>
        <begin position="155"/>
        <end position="170"/>
    </location>
</feature>
<dbReference type="AlphaFoldDB" id="U4KWL5"/>
<protein>
    <submittedName>
        <fullName evidence="2">Uncharacterized protein</fullName>
    </submittedName>
</protein>
<evidence type="ECO:0000313" key="2">
    <source>
        <dbReference type="EMBL" id="CCX05566.1"/>
    </source>
</evidence>
<keyword evidence="3" id="KW-1185">Reference proteome</keyword>
<feature type="compositionally biased region" description="Polar residues" evidence="1">
    <location>
        <begin position="1"/>
        <end position="10"/>
    </location>
</feature>
<feature type="compositionally biased region" description="Polar residues" evidence="1">
    <location>
        <begin position="297"/>
        <end position="312"/>
    </location>
</feature>
<organism evidence="2 3">
    <name type="scientific">Pyronema omphalodes (strain CBS 100304)</name>
    <name type="common">Pyronema confluens</name>
    <dbReference type="NCBI Taxonomy" id="1076935"/>
    <lineage>
        <taxon>Eukaryota</taxon>
        <taxon>Fungi</taxon>
        <taxon>Dikarya</taxon>
        <taxon>Ascomycota</taxon>
        <taxon>Pezizomycotina</taxon>
        <taxon>Pezizomycetes</taxon>
        <taxon>Pezizales</taxon>
        <taxon>Pyronemataceae</taxon>
        <taxon>Pyronema</taxon>
    </lineage>
</organism>
<reference evidence="2 3" key="1">
    <citation type="journal article" date="2013" name="PLoS Genet.">
        <title>The genome and development-dependent transcriptomes of Pyronema confluens: a window into fungal evolution.</title>
        <authorList>
            <person name="Traeger S."/>
            <person name="Altegoer F."/>
            <person name="Freitag M."/>
            <person name="Gabaldon T."/>
            <person name="Kempken F."/>
            <person name="Kumar A."/>
            <person name="Marcet-Houben M."/>
            <person name="Poggeler S."/>
            <person name="Stajich J.E."/>
            <person name="Nowrousian M."/>
        </authorList>
    </citation>
    <scope>NUCLEOTIDE SEQUENCE [LARGE SCALE GENOMIC DNA]</scope>
    <source>
        <strain evidence="3">CBS 100304</strain>
        <tissue evidence="2">Vegetative mycelium</tissue>
    </source>
</reference>
<accession>U4KWL5</accession>
<feature type="compositionally biased region" description="Polar residues" evidence="1">
    <location>
        <begin position="494"/>
        <end position="505"/>
    </location>
</feature>
<sequence>MEDTRLSQNLAPFEGNVPGPMGNDPWCPVSGYSVVIPSVEEVQHSLAHAYGPTSRLHKKTQAHSSKPAPSTSQQEQEDQGDQDPWRHDPTDIPSHQEARFRFKDHTMYHSRSNSLETSSVISECQTSPTTWGMISVYHPRYAVPSPQDPAPISPTPQYQQMPSSGSTFPQSYGDPESLSRFERNISPRPISYTSNGVDSQGEPSHHTGRNYTGVEMTYPHHRMSCPPVPAYSGQDRQVTASGHAHHPLQHISHTQVPDNSAQGRQYWVQYVSVSGPYYESPKSVGVYRSAPMQYSRQSEPSASTTSPWSEYTQVPPGPAAPAYSVQDMQNASVSRPCHESTESVGCYRPEPMHNPGPYGPPANIINLNPQYSQVPSGSTFQQFYGDTEYSGWFNGSEPMHSSPLSARPQTVINLESQLPQPQLRPRFSFSDLSQFQNEQNAESSSGDRRSFSISNGVRDFMRRLSGPFSKEADLEKMWKKQQKYEDRRMKGRLSTGTGAQGSKRSSFGGWLQRDEN</sequence>
<name>U4KWL5_PYROM</name>
<feature type="compositionally biased region" description="Basic and acidic residues" evidence="1">
    <location>
        <begin position="83"/>
        <end position="93"/>
    </location>
</feature>
<feature type="region of interest" description="Disordered" evidence="1">
    <location>
        <begin position="46"/>
        <end position="93"/>
    </location>
</feature>
<dbReference type="EMBL" id="HF935261">
    <property type="protein sequence ID" value="CCX05566.1"/>
    <property type="molecule type" value="Genomic_DNA"/>
</dbReference>
<feature type="region of interest" description="Disordered" evidence="1">
    <location>
        <begin position="297"/>
        <end position="333"/>
    </location>
</feature>
<feature type="region of interest" description="Disordered" evidence="1">
    <location>
        <begin position="1"/>
        <end position="30"/>
    </location>
</feature>
<dbReference type="Proteomes" id="UP000018144">
    <property type="component" value="Unassembled WGS sequence"/>
</dbReference>
<feature type="compositionally biased region" description="Polar residues" evidence="1">
    <location>
        <begin position="62"/>
        <end position="72"/>
    </location>
</feature>
<feature type="region of interest" description="Disordered" evidence="1">
    <location>
        <begin position="471"/>
        <end position="516"/>
    </location>
</feature>
<proteinExistence type="predicted"/>
<feature type="region of interest" description="Disordered" evidence="1">
    <location>
        <begin position="147"/>
        <end position="177"/>
    </location>
</feature>
<evidence type="ECO:0000256" key="1">
    <source>
        <dbReference type="SAM" id="MobiDB-lite"/>
    </source>
</evidence>